<evidence type="ECO:0000313" key="2">
    <source>
        <dbReference type="Proteomes" id="UP001151760"/>
    </source>
</evidence>
<evidence type="ECO:0000313" key="1">
    <source>
        <dbReference type="EMBL" id="GJT27634.1"/>
    </source>
</evidence>
<proteinExistence type="predicted"/>
<organism evidence="1 2">
    <name type="scientific">Tanacetum coccineum</name>
    <dbReference type="NCBI Taxonomy" id="301880"/>
    <lineage>
        <taxon>Eukaryota</taxon>
        <taxon>Viridiplantae</taxon>
        <taxon>Streptophyta</taxon>
        <taxon>Embryophyta</taxon>
        <taxon>Tracheophyta</taxon>
        <taxon>Spermatophyta</taxon>
        <taxon>Magnoliopsida</taxon>
        <taxon>eudicotyledons</taxon>
        <taxon>Gunneridae</taxon>
        <taxon>Pentapetalae</taxon>
        <taxon>asterids</taxon>
        <taxon>campanulids</taxon>
        <taxon>Asterales</taxon>
        <taxon>Asteraceae</taxon>
        <taxon>Asteroideae</taxon>
        <taxon>Anthemideae</taxon>
        <taxon>Anthemidinae</taxon>
        <taxon>Tanacetum</taxon>
    </lineage>
</organism>
<sequence>MTKNENFLDSKLVHLYPKDTRSNLPRWKGLALMDLSMGPWSNYVMKIHLLEDKKIPSVGVFDEVYFSFGGHLDELHVNWAYLEKKRTRLRTNTKTLEDLCSQSLETASQAIHEAVTTHQVTASHHFMTALARTDSNTDLEDSSYDGVTTKT</sequence>
<dbReference type="EMBL" id="BQNB010014394">
    <property type="protein sequence ID" value="GJT27634.1"/>
    <property type="molecule type" value="Genomic_DNA"/>
</dbReference>
<protein>
    <submittedName>
        <fullName evidence="1">Uncharacterized protein</fullName>
    </submittedName>
</protein>
<reference evidence="1" key="1">
    <citation type="journal article" date="2022" name="Int. J. Mol. Sci.">
        <title>Draft Genome of Tanacetum Coccineum: Genomic Comparison of Closely Related Tanacetum-Family Plants.</title>
        <authorList>
            <person name="Yamashiro T."/>
            <person name="Shiraishi A."/>
            <person name="Nakayama K."/>
            <person name="Satake H."/>
        </authorList>
    </citation>
    <scope>NUCLEOTIDE SEQUENCE</scope>
</reference>
<keyword evidence="2" id="KW-1185">Reference proteome</keyword>
<gene>
    <name evidence="1" type="ORF">Tco_0907909</name>
</gene>
<reference evidence="1" key="2">
    <citation type="submission" date="2022-01" db="EMBL/GenBank/DDBJ databases">
        <authorList>
            <person name="Yamashiro T."/>
            <person name="Shiraishi A."/>
            <person name="Satake H."/>
            <person name="Nakayama K."/>
        </authorList>
    </citation>
    <scope>NUCLEOTIDE SEQUENCE</scope>
</reference>
<comment type="caution">
    <text evidence="1">The sequence shown here is derived from an EMBL/GenBank/DDBJ whole genome shotgun (WGS) entry which is preliminary data.</text>
</comment>
<accession>A0ABQ5CLS2</accession>
<name>A0ABQ5CLS2_9ASTR</name>
<dbReference type="Proteomes" id="UP001151760">
    <property type="component" value="Unassembled WGS sequence"/>
</dbReference>